<accession>A0ABX0J180</accession>
<comment type="caution">
    <text evidence="1">The sequence shown here is derived from an EMBL/GenBank/DDBJ whole genome shotgun (WGS) entry which is preliminary data.</text>
</comment>
<protein>
    <recommendedName>
        <fullName evidence="3">Anthranilate phosphoribosyltransferase</fullName>
    </recommendedName>
</protein>
<dbReference type="EMBL" id="JAAOIW010000001">
    <property type="protein sequence ID" value="NHN28543.1"/>
    <property type="molecule type" value="Genomic_DNA"/>
</dbReference>
<sequence length="90" mass="9892">MKYNEVQIEAVIKMMRDKHVSGDVESHEIAVALTAAVTAGRLSAYEMKYVLCSVFYNNVAGVIHALKRAGQIIDGQMIANIINEVESARP</sequence>
<reference evidence="1" key="1">
    <citation type="submission" date="2020-03" db="EMBL/GenBank/DDBJ databases">
        <title>Draft sequencing of Paenibacilllus sp. S3N08.</title>
        <authorList>
            <person name="Kim D.-U."/>
        </authorList>
    </citation>
    <scope>NUCLEOTIDE SEQUENCE</scope>
    <source>
        <strain evidence="1">S3N08</strain>
    </source>
</reference>
<evidence type="ECO:0000313" key="2">
    <source>
        <dbReference type="Proteomes" id="UP001165962"/>
    </source>
</evidence>
<proteinExistence type="predicted"/>
<dbReference type="Proteomes" id="UP001165962">
    <property type="component" value="Unassembled WGS sequence"/>
</dbReference>
<organism evidence="1 2">
    <name type="scientific">Paenibacillus agricola</name>
    <dbReference type="NCBI Taxonomy" id="2716264"/>
    <lineage>
        <taxon>Bacteria</taxon>
        <taxon>Bacillati</taxon>
        <taxon>Bacillota</taxon>
        <taxon>Bacilli</taxon>
        <taxon>Bacillales</taxon>
        <taxon>Paenibacillaceae</taxon>
        <taxon>Paenibacillus</taxon>
    </lineage>
</organism>
<keyword evidence="2" id="KW-1185">Reference proteome</keyword>
<evidence type="ECO:0008006" key="3">
    <source>
        <dbReference type="Google" id="ProtNLM"/>
    </source>
</evidence>
<name>A0ABX0J180_9BACL</name>
<dbReference type="RefSeq" id="WP_166145228.1">
    <property type="nucleotide sequence ID" value="NZ_JAAOIW010000001.1"/>
</dbReference>
<evidence type="ECO:0000313" key="1">
    <source>
        <dbReference type="EMBL" id="NHN28543.1"/>
    </source>
</evidence>
<gene>
    <name evidence="1" type="ORF">G9U52_01710</name>
</gene>